<name>A0ABV5ZRZ3_9PSEU</name>
<dbReference type="Proteomes" id="UP001589693">
    <property type="component" value="Unassembled WGS sequence"/>
</dbReference>
<keyword evidence="1" id="KW-0233">DNA recombination</keyword>
<dbReference type="RefSeq" id="WP_377849959.1">
    <property type="nucleotide sequence ID" value="NZ_JBHLZU010000002.1"/>
</dbReference>
<dbReference type="InterPro" id="IPR013762">
    <property type="entry name" value="Integrase-like_cat_sf"/>
</dbReference>
<gene>
    <name evidence="2" type="ORF">ACFFQA_02770</name>
</gene>
<keyword evidence="3" id="KW-1185">Reference proteome</keyword>
<evidence type="ECO:0000313" key="2">
    <source>
        <dbReference type="EMBL" id="MFB9902854.1"/>
    </source>
</evidence>
<organism evidence="2 3">
    <name type="scientific">Allokutzneria oryzae</name>
    <dbReference type="NCBI Taxonomy" id="1378989"/>
    <lineage>
        <taxon>Bacteria</taxon>
        <taxon>Bacillati</taxon>
        <taxon>Actinomycetota</taxon>
        <taxon>Actinomycetes</taxon>
        <taxon>Pseudonocardiales</taxon>
        <taxon>Pseudonocardiaceae</taxon>
        <taxon>Allokutzneria</taxon>
    </lineage>
</organism>
<accession>A0ABV5ZRZ3</accession>
<evidence type="ECO:0008006" key="4">
    <source>
        <dbReference type="Google" id="ProtNLM"/>
    </source>
</evidence>
<dbReference type="EMBL" id="JBHLZU010000002">
    <property type="protein sequence ID" value="MFB9902854.1"/>
    <property type="molecule type" value="Genomic_DNA"/>
</dbReference>
<reference evidence="2 3" key="1">
    <citation type="submission" date="2024-09" db="EMBL/GenBank/DDBJ databases">
        <authorList>
            <person name="Sun Q."/>
            <person name="Mori K."/>
        </authorList>
    </citation>
    <scope>NUCLEOTIDE SEQUENCE [LARGE SCALE GENOMIC DNA]</scope>
    <source>
        <strain evidence="2 3">TBRC 7907</strain>
    </source>
</reference>
<dbReference type="SUPFAM" id="SSF56349">
    <property type="entry name" value="DNA breaking-rejoining enzymes"/>
    <property type="match status" value="1"/>
</dbReference>
<evidence type="ECO:0000313" key="3">
    <source>
        <dbReference type="Proteomes" id="UP001589693"/>
    </source>
</evidence>
<dbReference type="Gene3D" id="1.10.443.10">
    <property type="entry name" value="Intergrase catalytic core"/>
    <property type="match status" value="1"/>
</dbReference>
<sequence>MIGANPCRKLRIDVGDRPERPHASPDEVDALAVRASPENAVLIITAAYCGMRWGELAGLQWSRINLDAGEITIDPEVGALHEADGRLRLGPPKTPASVRTVYLPGFLVETLTELRHRHPTARFVFTGADGGCIAAPTSAAGSGCHPWPVTRLGVGLPSSRACTRTANGPLTKIVNGPSDQQNILVGDTGIEPVTSTVSTKINNYSDLRK</sequence>
<protein>
    <recommendedName>
        <fullName evidence="4">Tyrosine-type recombinase/integrase</fullName>
    </recommendedName>
</protein>
<proteinExistence type="predicted"/>
<comment type="caution">
    <text evidence="2">The sequence shown here is derived from an EMBL/GenBank/DDBJ whole genome shotgun (WGS) entry which is preliminary data.</text>
</comment>
<dbReference type="InterPro" id="IPR011010">
    <property type="entry name" value="DNA_brk_join_enz"/>
</dbReference>
<evidence type="ECO:0000256" key="1">
    <source>
        <dbReference type="ARBA" id="ARBA00023172"/>
    </source>
</evidence>